<keyword evidence="2" id="KW-0489">Methyltransferase</keyword>
<sequence length="223" mass="22818">MNRVLILRPEPAAGRTAAKAAALGLDVRVHPLFAPQPVDWTSPPASHFDALLLTSAHGVRLAGPGLTAYRGLPTYAVGEATAQALREAGFADVVAGAGDGTAIAARIAADGHRRLLHLGGTTVAPMAAEAIDVTRVAVYSMIALPPDPALVADAAPGSVLLVHSPRAGERLAEQMEQDRRASLHIVAISPAALAACGESWASGQASALPVDDEMLALAARLCE</sequence>
<dbReference type="SUPFAM" id="SSF69618">
    <property type="entry name" value="HemD-like"/>
    <property type="match status" value="1"/>
</dbReference>
<dbReference type="GO" id="GO:0032259">
    <property type="term" value="P:methylation"/>
    <property type="evidence" value="ECO:0007669"/>
    <property type="project" value="UniProtKB-KW"/>
</dbReference>
<evidence type="ECO:0000259" key="1">
    <source>
        <dbReference type="Pfam" id="PF02602"/>
    </source>
</evidence>
<dbReference type="RefSeq" id="WP_261935918.1">
    <property type="nucleotide sequence ID" value="NZ_AP018817.1"/>
</dbReference>
<dbReference type="Pfam" id="PF02602">
    <property type="entry name" value="HEM4"/>
    <property type="match status" value="1"/>
</dbReference>
<evidence type="ECO:0000313" key="2">
    <source>
        <dbReference type="EMBL" id="BBF68506.1"/>
    </source>
</evidence>
<gene>
    <name evidence="2" type="ORF">SBA_ch1_07060</name>
</gene>
<evidence type="ECO:0000313" key="3">
    <source>
        <dbReference type="Proteomes" id="UP001059971"/>
    </source>
</evidence>
<proteinExistence type="predicted"/>
<protein>
    <submittedName>
        <fullName evidence="2">Uroporphyrinogen III methyltransferase</fullName>
    </submittedName>
</protein>
<keyword evidence="3" id="KW-1185">Reference proteome</keyword>
<name>A0ABM7FY85_9SPHN</name>
<reference evidence="2" key="1">
    <citation type="submission" date="2018-07" db="EMBL/GenBank/DDBJ databases">
        <title>Complete genome sequence of Sphingomonas bisphenolicum strain AO1, a bisphenol A degradative bacterium isolated from Japanese farm field.</title>
        <authorList>
            <person name="Murakami M."/>
            <person name="Koh M."/>
            <person name="Koba S."/>
            <person name="Matsumura Y."/>
        </authorList>
    </citation>
    <scope>NUCLEOTIDE SEQUENCE</scope>
    <source>
        <strain evidence="2">AO1</strain>
    </source>
</reference>
<organism evidence="2 3">
    <name type="scientific">Sphingomonas bisphenolicum</name>
    <dbReference type="NCBI Taxonomy" id="296544"/>
    <lineage>
        <taxon>Bacteria</taxon>
        <taxon>Pseudomonadati</taxon>
        <taxon>Pseudomonadota</taxon>
        <taxon>Alphaproteobacteria</taxon>
        <taxon>Sphingomonadales</taxon>
        <taxon>Sphingomonadaceae</taxon>
        <taxon>Sphingomonas</taxon>
    </lineage>
</organism>
<dbReference type="InterPro" id="IPR003754">
    <property type="entry name" value="4pyrrol_synth_uPrphyn_synth"/>
</dbReference>
<dbReference type="EMBL" id="AP018817">
    <property type="protein sequence ID" value="BBF68506.1"/>
    <property type="molecule type" value="Genomic_DNA"/>
</dbReference>
<dbReference type="GO" id="GO:0008168">
    <property type="term" value="F:methyltransferase activity"/>
    <property type="evidence" value="ECO:0007669"/>
    <property type="project" value="UniProtKB-KW"/>
</dbReference>
<accession>A0ABM7FY85</accession>
<dbReference type="InterPro" id="IPR036108">
    <property type="entry name" value="4pyrrol_syn_uPrphyn_synt_sf"/>
</dbReference>
<feature type="domain" description="Tetrapyrrole biosynthesis uroporphyrinogen III synthase" evidence="1">
    <location>
        <begin position="16"/>
        <end position="198"/>
    </location>
</feature>
<keyword evidence="2" id="KW-0808">Transferase</keyword>
<dbReference type="CDD" id="cd06578">
    <property type="entry name" value="HemD"/>
    <property type="match status" value="1"/>
</dbReference>
<dbReference type="Proteomes" id="UP001059971">
    <property type="component" value="Chromosome 1"/>
</dbReference>
<dbReference type="Gene3D" id="3.40.50.10090">
    <property type="match status" value="1"/>
</dbReference>